<evidence type="ECO:0000313" key="1">
    <source>
        <dbReference type="EMBL" id="MCB2410814.1"/>
    </source>
</evidence>
<name>A0ABS8AYB4_9BACT</name>
<dbReference type="EMBL" id="JAJADR010000011">
    <property type="protein sequence ID" value="MCB2410814.1"/>
    <property type="molecule type" value="Genomic_DNA"/>
</dbReference>
<protein>
    <submittedName>
        <fullName evidence="1">Uncharacterized protein</fullName>
    </submittedName>
</protein>
<keyword evidence="2" id="KW-1185">Reference proteome</keyword>
<dbReference type="RefSeq" id="WP_226180080.1">
    <property type="nucleotide sequence ID" value="NZ_JAJADR010000011.1"/>
</dbReference>
<comment type="caution">
    <text evidence="1">The sequence shown here is derived from an EMBL/GenBank/DDBJ whole genome shotgun (WGS) entry which is preliminary data.</text>
</comment>
<accession>A0ABS8AYB4</accession>
<evidence type="ECO:0000313" key="2">
    <source>
        <dbReference type="Proteomes" id="UP001165296"/>
    </source>
</evidence>
<proteinExistence type="predicted"/>
<dbReference type="Proteomes" id="UP001165296">
    <property type="component" value="Unassembled WGS sequence"/>
</dbReference>
<organism evidence="1 2">
    <name type="scientific">Hymenobacter lucidus</name>
    <dbReference type="NCBI Taxonomy" id="2880930"/>
    <lineage>
        <taxon>Bacteria</taxon>
        <taxon>Pseudomonadati</taxon>
        <taxon>Bacteroidota</taxon>
        <taxon>Cytophagia</taxon>
        <taxon>Cytophagales</taxon>
        <taxon>Hymenobacteraceae</taxon>
        <taxon>Hymenobacter</taxon>
    </lineage>
</organism>
<gene>
    <name evidence="1" type="ORF">LGH74_22695</name>
</gene>
<reference evidence="1" key="1">
    <citation type="submission" date="2021-10" db="EMBL/GenBank/DDBJ databases">
        <authorList>
            <person name="Dean J.D."/>
            <person name="Kim M.K."/>
            <person name="Newey C.N."/>
            <person name="Stoker T.S."/>
            <person name="Thompson D.W."/>
            <person name="Grose J.H."/>
        </authorList>
    </citation>
    <scope>NUCLEOTIDE SEQUENCE</scope>
    <source>
        <strain evidence="1">BT178</strain>
    </source>
</reference>
<sequence>MKINQQFNTLSLGEFQYLLEHHRKYTDFNTLGLFRGIVESAKLTLYEKRLLRTQVIAAFSKPYNFLQLKDPVTYLALSTLGEELTVADEKQAWQNIRTNQQRILADKRLRHRNFGTYSKHLCGYENCHLQGLMIRQGSILADGSEMRFCADKGRWGGQQSKADKRWQERKSMKKLVAARAEAE</sequence>